<reference evidence="3" key="1">
    <citation type="submission" date="2024-02" db="UniProtKB">
        <authorList>
            <consortium name="WormBaseParasite"/>
        </authorList>
    </citation>
    <scope>IDENTIFICATION</scope>
</reference>
<protein>
    <submittedName>
        <fullName evidence="3">Uncharacterized protein</fullName>
    </submittedName>
</protein>
<proteinExistence type="predicted"/>
<name>A0AAF3EPF2_9BILA</name>
<evidence type="ECO:0000313" key="3">
    <source>
        <dbReference type="WBParaSite" id="MBELARI_LOCUS15955"/>
    </source>
</evidence>
<feature type="compositionally biased region" description="Polar residues" evidence="1">
    <location>
        <begin position="66"/>
        <end position="78"/>
    </location>
</feature>
<feature type="region of interest" description="Disordered" evidence="1">
    <location>
        <begin position="21"/>
        <end position="86"/>
    </location>
</feature>
<organism evidence="2 3">
    <name type="scientific">Mesorhabditis belari</name>
    <dbReference type="NCBI Taxonomy" id="2138241"/>
    <lineage>
        <taxon>Eukaryota</taxon>
        <taxon>Metazoa</taxon>
        <taxon>Ecdysozoa</taxon>
        <taxon>Nematoda</taxon>
        <taxon>Chromadorea</taxon>
        <taxon>Rhabditida</taxon>
        <taxon>Rhabditina</taxon>
        <taxon>Rhabditomorpha</taxon>
        <taxon>Rhabditoidea</taxon>
        <taxon>Rhabditidae</taxon>
        <taxon>Mesorhabditinae</taxon>
        <taxon>Mesorhabditis</taxon>
    </lineage>
</organism>
<sequence>MAKRQNEHRKSLIALLSIQPILREDEPEHEEGGSRCLPTLPSPSSFPHRKVSMPELNPIIPKLNLKRTSLQPGSQAFQSYRGKRPF</sequence>
<evidence type="ECO:0000256" key="1">
    <source>
        <dbReference type="SAM" id="MobiDB-lite"/>
    </source>
</evidence>
<accession>A0AAF3EPF2</accession>
<feature type="compositionally biased region" description="Basic and acidic residues" evidence="1">
    <location>
        <begin position="22"/>
        <end position="33"/>
    </location>
</feature>
<evidence type="ECO:0000313" key="2">
    <source>
        <dbReference type="Proteomes" id="UP000887575"/>
    </source>
</evidence>
<dbReference type="WBParaSite" id="MBELARI_LOCUS15955">
    <property type="protein sequence ID" value="MBELARI_LOCUS15955"/>
    <property type="gene ID" value="MBELARI_LOCUS15955"/>
</dbReference>
<keyword evidence="2" id="KW-1185">Reference proteome</keyword>
<dbReference type="AlphaFoldDB" id="A0AAF3EPF2"/>
<dbReference type="Proteomes" id="UP000887575">
    <property type="component" value="Unassembled WGS sequence"/>
</dbReference>